<sequence length="531" mass="61615">MYKAIVVDDEEMIRKGICSVIPWEKLKIDTVKMASSGIESLKIMKEEAFDIMITDICMTEMNGLSLVEKMNYLNPRLKIIVLTGYDNFEYAQKCCKMQVEDYLLKPVDEIELENAIGRLIEDLEHEKTLSHEQKINSRIQGVTEQLKLEQIMQNLLYERVKTSEFKKVLREYSYDKEEMLQIALVCPIIDDNLAWKQHFELLNLSIKNICIELFDSKKQGITFEDKNKNIVIAIFIREELEEVTLRVQHLIEYLKNEYDINPKVILGSVVGGFNKINISYNDACVLLNNKSTYGKIITKEPREMRLTLFNERVQEFKKNMIDNIDDLEKVMSIYEAYSEAIEFYNLSTSLVKKTCFDIGGGIYFSYAMEKGDISDNKLNSLLISLKNCSRSDALRITRDFIIQILQTDIGESHEIIRKAKQYINDHLNEDISVYSIAEMLYLTPTYFSKLFKHSTGEGCNNYIIRKRIQKAKSLLETTSMKTGKIATLVGYKDTNYFSLAFKKQTGMSPTEFREKGGSYNEESNFDFNNKD</sequence>
<evidence type="ECO:0000256" key="3">
    <source>
        <dbReference type="ARBA" id="ARBA00022490"/>
    </source>
</evidence>
<dbReference type="GO" id="GO:0005737">
    <property type="term" value="C:cytoplasm"/>
    <property type="evidence" value="ECO:0007669"/>
    <property type="project" value="UniProtKB-SubCell"/>
</dbReference>
<reference evidence="15" key="1">
    <citation type="submission" date="2014-12" db="EMBL/GenBank/DDBJ databases">
        <title>Genome sequence of Clostridium beijerinckii strain 59B.</title>
        <authorList>
            <person name="Little G.T."/>
            <person name="Minton N.P."/>
        </authorList>
    </citation>
    <scope>NUCLEOTIDE SEQUENCE [LARGE SCALE GENOMIC DNA]</scope>
    <source>
        <strain evidence="15">59B</strain>
    </source>
</reference>
<evidence type="ECO:0000313" key="15">
    <source>
        <dbReference type="Proteomes" id="UP000031866"/>
    </source>
</evidence>
<dbReference type="RefSeq" id="WP_041900225.1">
    <property type="nucleotide sequence ID" value="NZ_CP010086.2"/>
</dbReference>
<dbReference type="CDD" id="cd17536">
    <property type="entry name" value="REC_YesN-like"/>
    <property type="match status" value="1"/>
</dbReference>
<keyword evidence="7" id="KW-0238">DNA-binding</keyword>
<evidence type="ECO:0000256" key="7">
    <source>
        <dbReference type="ARBA" id="ARBA00023125"/>
    </source>
</evidence>
<dbReference type="InterPro" id="IPR051552">
    <property type="entry name" value="HptR"/>
</dbReference>
<dbReference type="SMART" id="SM00448">
    <property type="entry name" value="REC"/>
    <property type="match status" value="1"/>
</dbReference>
<dbReference type="InterPro" id="IPR009057">
    <property type="entry name" value="Homeodomain-like_sf"/>
</dbReference>
<organism evidence="14 15">
    <name type="scientific">Clostridium beijerinckii</name>
    <name type="common">Clostridium MP</name>
    <dbReference type="NCBI Taxonomy" id="1520"/>
    <lineage>
        <taxon>Bacteria</taxon>
        <taxon>Bacillati</taxon>
        <taxon>Bacillota</taxon>
        <taxon>Clostridia</taxon>
        <taxon>Eubacteriales</taxon>
        <taxon>Clostridiaceae</taxon>
        <taxon>Clostridium</taxon>
    </lineage>
</organism>
<name>A0A0B5QXN9_CLOBE</name>
<proteinExistence type="predicted"/>
<dbReference type="AlphaFoldDB" id="A0A0B5QXN9"/>
<evidence type="ECO:0000313" key="14">
    <source>
        <dbReference type="EMBL" id="AJH01739.1"/>
    </source>
</evidence>
<comment type="function">
    <text evidence="9">May play the central regulatory role in sporulation. It may be an element of the effector pathway responsible for the activation of sporulation genes in response to nutritional stress. Spo0A may act in concert with spo0H (a sigma factor) to control the expression of some genes that are critical to the sporulation process.</text>
</comment>
<keyword evidence="5" id="KW-0902">Two-component regulatory system</keyword>
<comment type="subcellular location">
    <subcellularLocation>
        <location evidence="1">Cytoplasm</location>
    </subcellularLocation>
</comment>
<dbReference type="OrthoDB" id="1736396at2"/>
<dbReference type="KEGG" id="cbei:LF65_05214"/>
<dbReference type="STRING" id="1520.LF65_05214"/>
<feature type="domain" description="HTH araC/xylS-type" evidence="12">
    <location>
        <begin position="417"/>
        <end position="515"/>
    </location>
</feature>
<dbReference type="PANTHER" id="PTHR42713">
    <property type="entry name" value="HISTIDINE KINASE-RELATED"/>
    <property type="match status" value="1"/>
</dbReference>
<dbReference type="GO" id="GO:0003700">
    <property type="term" value="F:DNA-binding transcription factor activity"/>
    <property type="evidence" value="ECO:0007669"/>
    <property type="project" value="InterPro"/>
</dbReference>
<evidence type="ECO:0000256" key="4">
    <source>
        <dbReference type="ARBA" id="ARBA00022553"/>
    </source>
</evidence>
<feature type="compositionally biased region" description="Polar residues" evidence="11">
    <location>
        <begin position="520"/>
        <end position="531"/>
    </location>
</feature>
<evidence type="ECO:0000256" key="6">
    <source>
        <dbReference type="ARBA" id="ARBA00023015"/>
    </source>
</evidence>
<evidence type="ECO:0000256" key="8">
    <source>
        <dbReference type="ARBA" id="ARBA00023163"/>
    </source>
</evidence>
<keyword evidence="4 10" id="KW-0597">Phosphoprotein</keyword>
<evidence type="ECO:0000259" key="13">
    <source>
        <dbReference type="PROSITE" id="PS50110"/>
    </source>
</evidence>
<protein>
    <recommendedName>
        <fullName evidence="2">Stage 0 sporulation protein A homolog</fullName>
    </recommendedName>
</protein>
<dbReference type="InterPro" id="IPR001789">
    <property type="entry name" value="Sig_transdc_resp-reg_receiver"/>
</dbReference>
<dbReference type="PANTHER" id="PTHR42713:SF3">
    <property type="entry name" value="TRANSCRIPTIONAL REGULATORY PROTEIN HPTR"/>
    <property type="match status" value="1"/>
</dbReference>
<dbReference type="SUPFAM" id="SSF46689">
    <property type="entry name" value="Homeodomain-like"/>
    <property type="match status" value="2"/>
</dbReference>
<dbReference type="Gene3D" id="3.40.50.2300">
    <property type="match status" value="1"/>
</dbReference>
<feature type="domain" description="Response regulatory" evidence="13">
    <location>
        <begin position="3"/>
        <end position="120"/>
    </location>
</feature>
<dbReference type="SUPFAM" id="SSF52172">
    <property type="entry name" value="CheY-like"/>
    <property type="match status" value="1"/>
</dbReference>
<dbReference type="SMART" id="SM00342">
    <property type="entry name" value="HTH_ARAC"/>
    <property type="match status" value="1"/>
</dbReference>
<dbReference type="Gene3D" id="1.10.10.60">
    <property type="entry name" value="Homeodomain-like"/>
    <property type="match status" value="2"/>
</dbReference>
<keyword evidence="8" id="KW-0804">Transcription</keyword>
<evidence type="ECO:0000256" key="10">
    <source>
        <dbReference type="PROSITE-ProRule" id="PRU00169"/>
    </source>
</evidence>
<dbReference type="Pfam" id="PF12833">
    <property type="entry name" value="HTH_18"/>
    <property type="match status" value="1"/>
</dbReference>
<accession>A0A0B5QXN9</accession>
<dbReference type="EMBL" id="CP010086">
    <property type="protein sequence ID" value="AJH01739.1"/>
    <property type="molecule type" value="Genomic_DNA"/>
</dbReference>
<evidence type="ECO:0000256" key="5">
    <source>
        <dbReference type="ARBA" id="ARBA00023012"/>
    </source>
</evidence>
<dbReference type="InterPro" id="IPR018060">
    <property type="entry name" value="HTH_AraC"/>
</dbReference>
<dbReference type="GO" id="GO:0043565">
    <property type="term" value="F:sequence-specific DNA binding"/>
    <property type="evidence" value="ECO:0007669"/>
    <property type="project" value="InterPro"/>
</dbReference>
<evidence type="ECO:0000256" key="11">
    <source>
        <dbReference type="SAM" id="MobiDB-lite"/>
    </source>
</evidence>
<keyword evidence="3" id="KW-0963">Cytoplasm</keyword>
<dbReference type="Pfam" id="PF00072">
    <property type="entry name" value="Response_reg"/>
    <property type="match status" value="1"/>
</dbReference>
<gene>
    <name evidence="14" type="ORF">LF65_05214</name>
</gene>
<dbReference type="PROSITE" id="PS50110">
    <property type="entry name" value="RESPONSE_REGULATORY"/>
    <property type="match status" value="1"/>
</dbReference>
<keyword evidence="6" id="KW-0805">Transcription regulation</keyword>
<feature type="region of interest" description="Disordered" evidence="11">
    <location>
        <begin position="509"/>
        <end position="531"/>
    </location>
</feature>
<evidence type="ECO:0000256" key="9">
    <source>
        <dbReference type="ARBA" id="ARBA00024867"/>
    </source>
</evidence>
<dbReference type="InterPro" id="IPR011006">
    <property type="entry name" value="CheY-like_superfamily"/>
</dbReference>
<dbReference type="GO" id="GO:0000160">
    <property type="term" value="P:phosphorelay signal transduction system"/>
    <property type="evidence" value="ECO:0007669"/>
    <property type="project" value="UniProtKB-KW"/>
</dbReference>
<dbReference type="Proteomes" id="UP000031866">
    <property type="component" value="Chromosome"/>
</dbReference>
<feature type="modified residue" description="4-aspartylphosphate" evidence="10">
    <location>
        <position position="55"/>
    </location>
</feature>
<evidence type="ECO:0000256" key="1">
    <source>
        <dbReference type="ARBA" id="ARBA00004496"/>
    </source>
</evidence>
<evidence type="ECO:0000256" key="2">
    <source>
        <dbReference type="ARBA" id="ARBA00018672"/>
    </source>
</evidence>
<evidence type="ECO:0000259" key="12">
    <source>
        <dbReference type="PROSITE" id="PS01124"/>
    </source>
</evidence>
<dbReference type="PROSITE" id="PS01124">
    <property type="entry name" value="HTH_ARAC_FAMILY_2"/>
    <property type="match status" value="1"/>
</dbReference>